<reference evidence="2 3" key="1">
    <citation type="journal article" date="2024" name="Commun. Biol.">
        <title>Comparative genomic analysis of thermophilic fungi reveals convergent evolutionary adaptations and gene losses.</title>
        <authorList>
            <person name="Steindorff A.S."/>
            <person name="Aguilar-Pontes M.V."/>
            <person name="Robinson A.J."/>
            <person name="Andreopoulos B."/>
            <person name="LaButti K."/>
            <person name="Kuo A."/>
            <person name="Mondo S."/>
            <person name="Riley R."/>
            <person name="Otillar R."/>
            <person name="Haridas S."/>
            <person name="Lipzen A."/>
            <person name="Grimwood J."/>
            <person name="Schmutz J."/>
            <person name="Clum A."/>
            <person name="Reid I.D."/>
            <person name="Moisan M.C."/>
            <person name="Butler G."/>
            <person name="Nguyen T.T.M."/>
            <person name="Dewar K."/>
            <person name="Conant G."/>
            <person name="Drula E."/>
            <person name="Henrissat B."/>
            <person name="Hansel C."/>
            <person name="Singer S."/>
            <person name="Hutchinson M.I."/>
            <person name="de Vries R.P."/>
            <person name="Natvig D.O."/>
            <person name="Powell A.J."/>
            <person name="Tsang A."/>
            <person name="Grigoriev I.V."/>
        </authorList>
    </citation>
    <scope>NUCLEOTIDE SEQUENCE [LARGE SCALE GENOMIC DNA]</scope>
    <source>
        <strain evidence="2 3">CBS 494.80</strain>
    </source>
</reference>
<dbReference type="Proteomes" id="UP001595075">
    <property type="component" value="Unassembled WGS sequence"/>
</dbReference>
<feature type="region of interest" description="Disordered" evidence="1">
    <location>
        <begin position="1"/>
        <end position="60"/>
    </location>
</feature>
<evidence type="ECO:0000256" key="1">
    <source>
        <dbReference type="SAM" id="MobiDB-lite"/>
    </source>
</evidence>
<comment type="caution">
    <text evidence="2">The sequence shown here is derived from an EMBL/GenBank/DDBJ whole genome shotgun (WGS) entry which is preliminary data.</text>
</comment>
<evidence type="ECO:0000313" key="2">
    <source>
        <dbReference type="EMBL" id="KAL2067845.1"/>
    </source>
</evidence>
<keyword evidence="3" id="KW-1185">Reference proteome</keyword>
<proteinExistence type="predicted"/>
<feature type="region of interest" description="Disordered" evidence="1">
    <location>
        <begin position="141"/>
        <end position="183"/>
    </location>
</feature>
<sequence length="372" mass="41195">MDDNNRRRRQQEPPYQGSSDPRFVADQSHGRGFSSASADRYRPLPLNTSPSTGRGPAGASAYSGYYPESAAPFPTALPSNTLQYQPAYAQDQRQQQNFTGYTPDILYNVGQQATQNTAYDPTSQFQARQPTANPMIIDVPPQNGYFQEPNNTPGPPSLQHHASSGSPAVYPQHNSPADRSAPLLHQGYPNMTMGTMNQNAPDMMEQDDFQSQGQGMEKAYTTYQTALKQIFQDIIEGHLSAAGDSLLQVSDWLLTHVGDLGLTVDELALKSDRLRLWGEFNTAWLSIFQKQKDMLEARQQLQFGQSLMTQDAINKMAKDLIRMCDAIEKHGLVDYQYGVAEEQIMMILTECLDVQESIEGVASNSGMGRAAP</sequence>
<protein>
    <submittedName>
        <fullName evidence="2">Uncharacterized protein</fullName>
    </submittedName>
</protein>
<organism evidence="2 3">
    <name type="scientific">Oculimacula yallundae</name>
    <dbReference type="NCBI Taxonomy" id="86028"/>
    <lineage>
        <taxon>Eukaryota</taxon>
        <taxon>Fungi</taxon>
        <taxon>Dikarya</taxon>
        <taxon>Ascomycota</taxon>
        <taxon>Pezizomycotina</taxon>
        <taxon>Leotiomycetes</taxon>
        <taxon>Helotiales</taxon>
        <taxon>Ploettnerulaceae</taxon>
        <taxon>Oculimacula</taxon>
    </lineage>
</organism>
<gene>
    <name evidence="2" type="ORF">VTL71DRAFT_15943</name>
</gene>
<feature type="compositionally biased region" description="Polar residues" evidence="1">
    <location>
        <begin position="160"/>
        <end position="177"/>
    </location>
</feature>
<name>A0ABR4CD33_9HELO</name>
<evidence type="ECO:0000313" key="3">
    <source>
        <dbReference type="Proteomes" id="UP001595075"/>
    </source>
</evidence>
<accession>A0ABR4CD33</accession>
<dbReference type="EMBL" id="JAZHXI010000009">
    <property type="protein sequence ID" value="KAL2067845.1"/>
    <property type="molecule type" value="Genomic_DNA"/>
</dbReference>